<evidence type="ECO:0000313" key="1">
    <source>
        <dbReference type="EMBL" id="SFJ86332.1"/>
    </source>
</evidence>
<proteinExistence type="predicted"/>
<gene>
    <name evidence="1" type="ORF">SAMN05444682_11556</name>
</gene>
<keyword evidence="2" id="KW-1185">Reference proteome</keyword>
<protein>
    <submittedName>
        <fullName evidence="1">Uncharacterized protein</fullName>
    </submittedName>
</protein>
<accession>A0A1I3UTS2</accession>
<sequence length="89" mass="10689">MKTSLDKLQLMEDCLLGQASGEQRLFFEANLLLDPILREEAHWQCKTYHVVRDYGRQQLRSELEQVHQVLFTASQHHKFRDWVLGFFRK</sequence>
<reference evidence="1 2" key="1">
    <citation type="submission" date="2016-10" db="EMBL/GenBank/DDBJ databases">
        <authorList>
            <person name="de Groot N.N."/>
        </authorList>
    </citation>
    <scope>NUCLEOTIDE SEQUENCE [LARGE SCALE GENOMIC DNA]</scope>
    <source>
        <strain evidence="1 2">RK1</strain>
    </source>
</reference>
<name>A0A1I3UTS2_9SPHI</name>
<dbReference type="AlphaFoldDB" id="A0A1I3UTS2"/>
<dbReference type="Proteomes" id="UP000198670">
    <property type="component" value="Unassembled WGS sequence"/>
</dbReference>
<organism evidence="1 2">
    <name type="scientific">Parapedobacter indicus</name>
    <dbReference type="NCBI Taxonomy" id="1477437"/>
    <lineage>
        <taxon>Bacteria</taxon>
        <taxon>Pseudomonadati</taxon>
        <taxon>Bacteroidota</taxon>
        <taxon>Sphingobacteriia</taxon>
        <taxon>Sphingobacteriales</taxon>
        <taxon>Sphingobacteriaceae</taxon>
        <taxon>Parapedobacter</taxon>
    </lineage>
</organism>
<evidence type="ECO:0000313" key="2">
    <source>
        <dbReference type="Proteomes" id="UP000198670"/>
    </source>
</evidence>
<dbReference type="OrthoDB" id="1444051at2"/>
<dbReference type="STRING" id="1477437.SAMN05444682_11556"/>
<dbReference type="RefSeq" id="WP_090631957.1">
    <property type="nucleotide sequence ID" value="NZ_FOQO01000015.1"/>
</dbReference>
<dbReference type="EMBL" id="FOQO01000015">
    <property type="protein sequence ID" value="SFJ86332.1"/>
    <property type="molecule type" value="Genomic_DNA"/>
</dbReference>